<dbReference type="AlphaFoldDB" id="A0A9P1IJS8"/>
<dbReference type="EMBL" id="CANHGI010000003">
    <property type="protein sequence ID" value="CAI5446744.1"/>
    <property type="molecule type" value="Genomic_DNA"/>
</dbReference>
<evidence type="ECO:0000256" key="4">
    <source>
        <dbReference type="ARBA" id="ARBA00048490"/>
    </source>
</evidence>
<name>A0A9P1IJS8_9PELO</name>
<comment type="catalytic activity">
    <reaction evidence="5">
        <text>N-terminal L-methionyl-L-lysyl-[protein] + acetyl-CoA = N-terminal N(alpha)-acetyl-L-methionyl-L-lysyl-[protein] + CoA + H(+)</text>
        <dbReference type="Rhea" id="RHEA:50580"/>
        <dbReference type="Rhea" id="RHEA-COMP:12734"/>
        <dbReference type="Rhea" id="RHEA-COMP:12735"/>
        <dbReference type="ChEBI" id="CHEBI:15378"/>
        <dbReference type="ChEBI" id="CHEBI:57287"/>
        <dbReference type="ChEBI" id="CHEBI:57288"/>
        <dbReference type="ChEBI" id="CHEBI:133406"/>
        <dbReference type="ChEBI" id="CHEBI:133407"/>
        <dbReference type="EC" id="2.3.1.258"/>
    </reaction>
</comment>
<evidence type="ECO:0000256" key="2">
    <source>
        <dbReference type="ARBA" id="ARBA00048251"/>
    </source>
</evidence>
<dbReference type="CDD" id="cd04301">
    <property type="entry name" value="NAT_SF"/>
    <property type="match status" value="1"/>
</dbReference>
<proteinExistence type="predicted"/>
<comment type="catalytic activity">
    <reaction evidence="4">
        <text>N-terminal L-methionyl-L-phenylalanyl-[protein] + acetyl-CoA = N-terminal N(alpha)-acetyl-L-methionyl-L-phenylalanyl-[protein] + CoA + H(+)</text>
        <dbReference type="Rhea" id="RHEA:50528"/>
        <dbReference type="Rhea" id="RHEA-COMP:12715"/>
        <dbReference type="Rhea" id="RHEA-COMP:12716"/>
        <dbReference type="ChEBI" id="CHEBI:15378"/>
        <dbReference type="ChEBI" id="CHEBI:57287"/>
        <dbReference type="ChEBI" id="CHEBI:57288"/>
        <dbReference type="ChEBI" id="CHEBI:133382"/>
        <dbReference type="ChEBI" id="CHEBI:133383"/>
        <dbReference type="EC" id="2.3.1.258"/>
    </reaction>
</comment>
<evidence type="ECO:0000256" key="6">
    <source>
        <dbReference type="ARBA" id="ARBA00048799"/>
    </source>
</evidence>
<evidence type="ECO:0000256" key="1">
    <source>
        <dbReference type="ARBA" id="ARBA00039121"/>
    </source>
</evidence>
<evidence type="ECO:0000256" key="9">
    <source>
        <dbReference type="ARBA" id="ARBA00049454"/>
    </source>
</evidence>
<dbReference type="InterPro" id="IPR051556">
    <property type="entry name" value="N-term/lysine_N-AcTrnsfr"/>
</dbReference>
<dbReference type="PANTHER" id="PTHR42919">
    <property type="entry name" value="N-ALPHA-ACETYLTRANSFERASE"/>
    <property type="match status" value="1"/>
</dbReference>
<dbReference type="EC" id="2.3.1.258" evidence="1"/>
<evidence type="ECO:0000256" key="3">
    <source>
        <dbReference type="ARBA" id="ARBA00048335"/>
    </source>
</evidence>
<comment type="caution">
    <text evidence="11">The sequence shown here is derived from an EMBL/GenBank/DDBJ whole genome shotgun (WGS) entry which is preliminary data.</text>
</comment>
<reference evidence="11" key="1">
    <citation type="submission" date="2022-11" db="EMBL/GenBank/DDBJ databases">
        <authorList>
            <person name="Kikuchi T."/>
        </authorList>
    </citation>
    <scope>NUCLEOTIDE SEQUENCE</scope>
    <source>
        <strain evidence="11">PS1010</strain>
    </source>
</reference>
<dbReference type="Gene3D" id="3.40.630.30">
    <property type="match status" value="1"/>
</dbReference>
<evidence type="ECO:0000256" key="8">
    <source>
        <dbReference type="ARBA" id="ARBA00049103"/>
    </source>
</evidence>
<dbReference type="OrthoDB" id="47374at2759"/>
<comment type="catalytic activity">
    <reaction evidence="9">
        <text>N-terminal L-methionyl-L-threonyl-[protein] + acetyl-CoA = N-terminal N(alpha)-acetyl-L-methionyl-L-threonyl-[protein] + CoA + H(+)</text>
        <dbReference type="Rhea" id="RHEA:50576"/>
        <dbReference type="Rhea" id="RHEA-COMP:12732"/>
        <dbReference type="Rhea" id="RHEA-COMP:12733"/>
        <dbReference type="ChEBI" id="CHEBI:15378"/>
        <dbReference type="ChEBI" id="CHEBI:57287"/>
        <dbReference type="ChEBI" id="CHEBI:57288"/>
        <dbReference type="ChEBI" id="CHEBI:133404"/>
        <dbReference type="ChEBI" id="CHEBI:133405"/>
        <dbReference type="EC" id="2.3.1.258"/>
    </reaction>
</comment>
<dbReference type="PANTHER" id="PTHR42919:SF1">
    <property type="entry name" value="N-ACETYLTRANSFERASE DOMAIN-CONTAINING PROTEIN"/>
    <property type="match status" value="1"/>
</dbReference>
<feature type="domain" description="N-acetyltransferase" evidence="10">
    <location>
        <begin position="1"/>
        <end position="146"/>
    </location>
</feature>
<evidence type="ECO:0000259" key="10">
    <source>
        <dbReference type="PROSITE" id="PS51186"/>
    </source>
</evidence>
<comment type="catalytic activity">
    <reaction evidence="6">
        <text>N-terminal L-methionyl-L-valyl-[protein] + acetyl-CoA = N-terminal N(alpha)-acetyl-L-methionyl-L-valyl-[protein] + CoA + H(+)</text>
        <dbReference type="Rhea" id="RHEA:50572"/>
        <dbReference type="Rhea" id="RHEA-COMP:12730"/>
        <dbReference type="Rhea" id="RHEA-COMP:12731"/>
        <dbReference type="ChEBI" id="CHEBI:15378"/>
        <dbReference type="ChEBI" id="CHEBI:57287"/>
        <dbReference type="ChEBI" id="CHEBI:57288"/>
        <dbReference type="ChEBI" id="CHEBI:133402"/>
        <dbReference type="ChEBI" id="CHEBI:133403"/>
        <dbReference type="EC" id="2.3.1.258"/>
    </reaction>
</comment>
<evidence type="ECO:0000256" key="5">
    <source>
        <dbReference type="ARBA" id="ARBA00048618"/>
    </source>
</evidence>
<dbReference type="GO" id="GO:0007064">
    <property type="term" value="P:mitotic sister chromatid cohesion"/>
    <property type="evidence" value="ECO:0007669"/>
    <property type="project" value="TreeGrafter"/>
</dbReference>
<organism evidence="11 12">
    <name type="scientific">Caenorhabditis angaria</name>
    <dbReference type="NCBI Taxonomy" id="860376"/>
    <lineage>
        <taxon>Eukaryota</taxon>
        <taxon>Metazoa</taxon>
        <taxon>Ecdysozoa</taxon>
        <taxon>Nematoda</taxon>
        <taxon>Chromadorea</taxon>
        <taxon>Rhabditida</taxon>
        <taxon>Rhabditina</taxon>
        <taxon>Rhabditomorpha</taxon>
        <taxon>Rhabditoidea</taxon>
        <taxon>Rhabditidae</taxon>
        <taxon>Peloderinae</taxon>
        <taxon>Caenorhabditis</taxon>
    </lineage>
</organism>
<evidence type="ECO:0000313" key="11">
    <source>
        <dbReference type="EMBL" id="CAI5446744.1"/>
    </source>
</evidence>
<evidence type="ECO:0000256" key="7">
    <source>
        <dbReference type="ARBA" id="ARBA00049002"/>
    </source>
</evidence>
<dbReference type="SUPFAM" id="SSF55729">
    <property type="entry name" value="Acyl-CoA N-acyltransferases (Nat)"/>
    <property type="match status" value="1"/>
</dbReference>
<comment type="catalytic activity">
    <reaction evidence="2">
        <text>N-terminal L-methionyl-L-seryl-[protein] + acetyl-CoA = N-terminal N(alpha)-acetyl-L-methionyl-L-seryl-[protein] + CoA + H(+)</text>
        <dbReference type="Rhea" id="RHEA:50568"/>
        <dbReference type="Rhea" id="RHEA-COMP:12728"/>
        <dbReference type="Rhea" id="RHEA-COMP:12729"/>
        <dbReference type="ChEBI" id="CHEBI:15378"/>
        <dbReference type="ChEBI" id="CHEBI:57287"/>
        <dbReference type="ChEBI" id="CHEBI:57288"/>
        <dbReference type="ChEBI" id="CHEBI:133400"/>
        <dbReference type="ChEBI" id="CHEBI:133401"/>
        <dbReference type="EC" id="2.3.1.258"/>
    </reaction>
</comment>
<comment type="catalytic activity">
    <reaction evidence="3">
        <text>N-terminal L-methionyl-L-tyrosyl-[protein] + acetyl-CoA = N-terminal N(alpha)-acetyl-L-methionyl-L-tyrosyl-[protein] + CoA + H(+)</text>
        <dbReference type="Rhea" id="RHEA:50532"/>
        <dbReference type="Rhea" id="RHEA-COMP:12717"/>
        <dbReference type="Rhea" id="RHEA-COMP:12718"/>
        <dbReference type="ChEBI" id="CHEBI:15378"/>
        <dbReference type="ChEBI" id="CHEBI:57287"/>
        <dbReference type="ChEBI" id="CHEBI:57288"/>
        <dbReference type="ChEBI" id="CHEBI:133384"/>
        <dbReference type="ChEBI" id="CHEBI:133385"/>
        <dbReference type="EC" id="2.3.1.258"/>
    </reaction>
</comment>
<dbReference type="GO" id="GO:0031415">
    <property type="term" value="C:NatA complex"/>
    <property type="evidence" value="ECO:0007669"/>
    <property type="project" value="TreeGrafter"/>
</dbReference>
<comment type="catalytic activity">
    <reaction evidence="8">
        <text>N-terminal L-methionyl-L-leucyl-[protein] + acetyl-CoA = N-terminal N(alpha)-acetyl-L-methionyl-L-leucyl-[protein] + CoA + H(+)</text>
        <dbReference type="Rhea" id="RHEA:50520"/>
        <dbReference type="Rhea" id="RHEA-COMP:12711"/>
        <dbReference type="Rhea" id="RHEA-COMP:12712"/>
        <dbReference type="ChEBI" id="CHEBI:15378"/>
        <dbReference type="ChEBI" id="CHEBI:57287"/>
        <dbReference type="ChEBI" id="CHEBI:57288"/>
        <dbReference type="ChEBI" id="CHEBI:133377"/>
        <dbReference type="ChEBI" id="CHEBI:133378"/>
        <dbReference type="EC" id="2.3.1.258"/>
    </reaction>
</comment>
<protein>
    <recommendedName>
        <fullName evidence="1">N-terminal methionine N(alpha)-acetyltransferase NatE</fullName>
        <ecNumber evidence="1">2.3.1.258</ecNumber>
    </recommendedName>
</protein>
<comment type="catalytic activity">
    <reaction evidence="7">
        <text>N-terminal L-methionyl-L-alanyl-[protein] + acetyl-CoA = N-terminal N(alpha)-acetyl-L-methionyl-L-alanyl-[protein] + CoA + H(+)</text>
        <dbReference type="Rhea" id="RHEA:50564"/>
        <dbReference type="Rhea" id="RHEA-COMP:12726"/>
        <dbReference type="Rhea" id="RHEA-COMP:12727"/>
        <dbReference type="ChEBI" id="CHEBI:15378"/>
        <dbReference type="ChEBI" id="CHEBI:57287"/>
        <dbReference type="ChEBI" id="CHEBI:57288"/>
        <dbReference type="ChEBI" id="CHEBI:133398"/>
        <dbReference type="ChEBI" id="CHEBI:133399"/>
        <dbReference type="EC" id="2.3.1.258"/>
    </reaction>
</comment>
<dbReference type="Proteomes" id="UP001152747">
    <property type="component" value="Unassembled WGS sequence"/>
</dbReference>
<dbReference type="Pfam" id="PF00583">
    <property type="entry name" value="Acetyltransf_1"/>
    <property type="match status" value="1"/>
</dbReference>
<sequence length="146" mass="16900">MELVRVTLENWKTVKTLVASIFPVSYSEKFFVECLENDLSQTIIVNNEAIAFVSVKPENFGGDVLYVRSLGVHPLFRENGIGTRLIEFVEKKCEEHGLKIIMLHVQISNKTAIKFYESRGFRLHKLIPKYYQRCEPADAYVMLKNQ</sequence>
<keyword evidence="12" id="KW-1185">Reference proteome</keyword>
<evidence type="ECO:0000313" key="12">
    <source>
        <dbReference type="Proteomes" id="UP001152747"/>
    </source>
</evidence>
<dbReference type="PROSITE" id="PS51186">
    <property type="entry name" value="GNAT"/>
    <property type="match status" value="1"/>
</dbReference>
<dbReference type="InterPro" id="IPR000182">
    <property type="entry name" value="GNAT_dom"/>
</dbReference>
<dbReference type="InterPro" id="IPR016181">
    <property type="entry name" value="Acyl_CoA_acyltransferase"/>
</dbReference>
<dbReference type="GO" id="GO:0120518">
    <property type="term" value="F:protein N-terminal-methionine acetyltransferase activity"/>
    <property type="evidence" value="ECO:0007669"/>
    <property type="project" value="UniProtKB-EC"/>
</dbReference>
<accession>A0A9P1IJS8</accession>
<gene>
    <name evidence="11" type="ORF">CAMP_LOCUS9381</name>
</gene>